<dbReference type="Pfam" id="PF03176">
    <property type="entry name" value="MMPL"/>
    <property type="match status" value="2"/>
</dbReference>
<organism evidence="10 11">
    <name type="scientific">Kribbella solani</name>
    <dbReference type="NCBI Taxonomy" id="236067"/>
    <lineage>
        <taxon>Bacteria</taxon>
        <taxon>Bacillati</taxon>
        <taxon>Actinomycetota</taxon>
        <taxon>Actinomycetes</taxon>
        <taxon>Propionibacteriales</taxon>
        <taxon>Kribbellaceae</taxon>
        <taxon>Kribbella</taxon>
    </lineage>
</organism>
<feature type="domain" description="SSD" evidence="9">
    <location>
        <begin position="193"/>
        <end position="325"/>
    </location>
</feature>
<dbReference type="GO" id="GO:0005886">
    <property type="term" value="C:plasma membrane"/>
    <property type="evidence" value="ECO:0007669"/>
    <property type="project" value="UniProtKB-SubCell"/>
</dbReference>
<keyword evidence="5 8" id="KW-1133">Transmembrane helix</keyword>
<evidence type="ECO:0000256" key="1">
    <source>
        <dbReference type="ARBA" id="ARBA00004651"/>
    </source>
</evidence>
<dbReference type="PROSITE" id="PS50156">
    <property type="entry name" value="SSD"/>
    <property type="match status" value="1"/>
</dbReference>
<comment type="similarity">
    <text evidence="2">Belongs to the resistance-nodulation-cell division (RND) (TC 2.A.6) family. MmpL subfamily.</text>
</comment>
<feature type="transmembrane region" description="Helical" evidence="8">
    <location>
        <begin position="607"/>
        <end position="627"/>
    </location>
</feature>
<dbReference type="PANTHER" id="PTHR33406">
    <property type="entry name" value="MEMBRANE PROTEIN MJ1562-RELATED"/>
    <property type="match status" value="1"/>
</dbReference>
<evidence type="ECO:0000256" key="2">
    <source>
        <dbReference type="ARBA" id="ARBA00010157"/>
    </source>
</evidence>
<keyword evidence="11" id="KW-1185">Reference proteome</keyword>
<feature type="compositionally biased region" description="Basic and acidic residues" evidence="7">
    <location>
        <begin position="746"/>
        <end position="759"/>
    </location>
</feature>
<dbReference type="InterPro" id="IPR000731">
    <property type="entry name" value="SSD"/>
</dbReference>
<evidence type="ECO:0000256" key="6">
    <source>
        <dbReference type="ARBA" id="ARBA00023136"/>
    </source>
</evidence>
<evidence type="ECO:0000256" key="8">
    <source>
        <dbReference type="SAM" id="Phobius"/>
    </source>
</evidence>
<feature type="transmembrane region" description="Helical" evidence="8">
    <location>
        <begin position="390"/>
        <end position="409"/>
    </location>
</feature>
<dbReference type="EMBL" id="JACHNF010000001">
    <property type="protein sequence ID" value="MBB5980812.1"/>
    <property type="molecule type" value="Genomic_DNA"/>
</dbReference>
<dbReference type="Proteomes" id="UP000558997">
    <property type="component" value="Unassembled WGS sequence"/>
</dbReference>
<evidence type="ECO:0000256" key="3">
    <source>
        <dbReference type="ARBA" id="ARBA00022475"/>
    </source>
</evidence>
<feature type="transmembrane region" description="Helical" evidence="8">
    <location>
        <begin position="659"/>
        <end position="677"/>
    </location>
</feature>
<evidence type="ECO:0000259" key="9">
    <source>
        <dbReference type="PROSITE" id="PS50156"/>
    </source>
</evidence>
<keyword evidence="4 8" id="KW-0812">Transmembrane</keyword>
<feature type="region of interest" description="Disordered" evidence="7">
    <location>
        <begin position="737"/>
        <end position="759"/>
    </location>
</feature>
<feature type="transmembrane region" description="Helical" evidence="8">
    <location>
        <begin position="267"/>
        <end position="291"/>
    </location>
</feature>
<dbReference type="AlphaFoldDB" id="A0A841DQG1"/>
<dbReference type="RefSeq" id="WP_184836818.1">
    <property type="nucleotide sequence ID" value="NZ_BAAAVN010000003.1"/>
</dbReference>
<accession>A0A841DQG1</accession>
<protein>
    <submittedName>
        <fullName evidence="10">RND superfamily putative drug exporter</fullName>
    </submittedName>
</protein>
<sequence length="759" mass="78446">MATYLYRLGRFAFRRRRLVVLIWLGLLAAGVTGAVTLSGPTAAGFSIPGTESQRAADLLHDRFPQSGADSASARIVFQAPPGQKLAGNPQVRQTLDRLAKAPQVAHVLDPFAAKAISPDGRTGYAQVTYTVRAAEITPEAKDAVDAAIAPAKASGLTVEYGGEALQPSGAQHLTEVIGIGVAAVVLLITFGSLVAAGLPLLSAMIGVGIGVTAISALSGFVDIGSGTSILAMMIGLAVSIDYALFIMMRYRHELGTGLEAEEATGRAVGTAGSAVVFAGLTVVIALAGLFVVDIPFLTQMGLAAAFTVVIAVGIALTLLPALLGFAGPRVFSGRLGRLVTARRTGRATGTGAAGVAAVAGAAGAAGQADGTVPERVTAGRRWVRFVTKRPLAVLLVTVIGLGIVAIPATDLELGLPNDSTAAPDSTQRKAYDLLTEGFGPGFNGPLIVVVDAGNTPSPPNAASATAAAIRALPDVKLVSPPRFNPAGNTALLTVIPDSGPSTTQTSDLVKSIRALPKHDGAEIAVTGATAISIDVSDKLAGALVPYLSLIVGLAFLLLMLVFRSLLVPLKATLGFLFSVAATFGALVAVFQWGWLADLFGITGQTGPVISMLPIFLIGVVFGLAMDYQIFLVTRMREEHVHGAEPQAAVVDGFAHGARVVTAAAVIMTAVFSGFILSDQALIREMGFGLALAVLIDAFVVRMTLVPAVMALLGRRAWYLPRWLDRLLPRVDVEGDSLRTRQPSVPREPELVSGGRDDGH</sequence>
<dbReference type="Gene3D" id="1.20.1640.10">
    <property type="entry name" value="Multidrug efflux transporter AcrB transmembrane domain"/>
    <property type="match status" value="2"/>
</dbReference>
<evidence type="ECO:0000256" key="5">
    <source>
        <dbReference type="ARBA" id="ARBA00022989"/>
    </source>
</evidence>
<keyword evidence="3" id="KW-1003">Cell membrane</keyword>
<feature type="transmembrane region" description="Helical" evidence="8">
    <location>
        <begin position="176"/>
        <end position="196"/>
    </location>
</feature>
<evidence type="ECO:0000256" key="7">
    <source>
        <dbReference type="SAM" id="MobiDB-lite"/>
    </source>
</evidence>
<evidence type="ECO:0000313" key="11">
    <source>
        <dbReference type="Proteomes" id="UP000558997"/>
    </source>
</evidence>
<feature type="transmembrane region" description="Helical" evidence="8">
    <location>
        <begin position="303"/>
        <end position="327"/>
    </location>
</feature>
<feature type="transmembrane region" description="Helical" evidence="8">
    <location>
        <begin position="574"/>
        <end position="595"/>
    </location>
</feature>
<name>A0A841DQG1_9ACTN</name>
<keyword evidence="6 8" id="KW-0472">Membrane</keyword>
<feature type="transmembrane region" description="Helical" evidence="8">
    <location>
        <begin position="227"/>
        <end position="246"/>
    </location>
</feature>
<evidence type="ECO:0000313" key="10">
    <source>
        <dbReference type="EMBL" id="MBB5980812.1"/>
    </source>
</evidence>
<dbReference type="SUPFAM" id="SSF82866">
    <property type="entry name" value="Multidrug efflux transporter AcrB transmembrane domain"/>
    <property type="match status" value="2"/>
</dbReference>
<feature type="transmembrane region" description="Helical" evidence="8">
    <location>
        <begin position="203"/>
        <end position="221"/>
    </location>
</feature>
<reference evidence="10 11" key="1">
    <citation type="submission" date="2020-08" db="EMBL/GenBank/DDBJ databases">
        <title>Sequencing the genomes of 1000 actinobacteria strains.</title>
        <authorList>
            <person name="Klenk H.-P."/>
        </authorList>
    </citation>
    <scope>NUCLEOTIDE SEQUENCE [LARGE SCALE GENOMIC DNA]</scope>
    <source>
        <strain evidence="10 11">DSM 17294</strain>
    </source>
</reference>
<feature type="transmembrane region" description="Helical" evidence="8">
    <location>
        <begin position="689"/>
        <end position="712"/>
    </location>
</feature>
<proteinExistence type="inferred from homology"/>
<comment type="subcellular location">
    <subcellularLocation>
        <location evidence="1">Cell membrane</location>
        <topology evidence="1">Multi-pass membrane protein</topology>
    </subcellularLocation>
</comment>
<feature type="transmembrane region" description="Helical" evidence="8">
    <location>
        <begin position="543"/>
        <end position="562"/>
    </location>
</feature>
<dbReference type="InterPro" id="IPR004869">
    <property type="entry name" value="MMPL_dom"/>
</dbReference>
<dbReference type="PANTHER" id="PTHR33406:SF11">
    <property type="entry name" value="MEMBRANE PROTEIN SCO6666-RELATED"/>
    <property type="match status" value="1"/>
</dbReference>
<evidence type="ECO:0000256" key="4">
    <source>
        <dbReference type="ARBA" id="ARBA00022692"/>
    </source>
</evidence>
<dbReference type="InterPro" id="IPR050545">
    <property type="entry name" value="Mycobact_MmpL"/>
</dbReference>
<comment type="caution">
    <text evidence="10">The sequence shown here is derived from an EMBL/GenBank/DDBJ whole genome shotgun (WGS) entry which is preliminary data.</text>
</comment>
<gene>
    <name evidence="10" type="ORF">HDA44_004153</name>
</gene>